<dbReference type="InterPro" id="IPR033121">
    <property type="entry name" value="PEPTIDASE_A1"/>
</dbReference>
<evidence type="ECO:0000256" key="1">
    <source>
        <dbReference type="ARBA" id="ARBA00007447"/>
    </source>
</evidence>
<comment type="caution">
    <text evidence="8">The sequence shown here is derived from an EMBL/GenBank/DDBJ whole genome shotgun (WGS) entry which is preliminary data.</text>
</comment>
<gene>
    <name evidence="8" type="ORF">RND81_02G132200</name>
</gene>
<feature type="signal peptide" evidence="6">
    <location>
        <begin position="1"/>
        <end position="28"/>
    </location>
</feature>
<dbReference type="InterPro" id="IPR001969">
    <property type="entry name" value="Aspartic_peptidase_AS"/>
</dbReference>
<dbReference type="Gene3D" id="2.40.70.10">
    <property type="entry name" value="Acid Proteases"/>
    <property type="match status" value="2"/>
</dbReference>
<feature type="domain" description="Peptidase A1" evidence="7">
    <location>
        <begin position="127"/>
        <end position="468"/>
    </location>
</feature>
<dbReference type="SUPFAM" id="SSF50630">
    <property type="entry name" value="Acid proteases"/>
    <property type="match status" value="1"/>
</dbReference>
<keyword evidence="6" id="KW-0732">Signal</keyword>
<protein>
    <recommendedName>
        <fullName evidence="7">Peptidase A1 domain-containing protein</fullName>
    </recommendedName>
</protein>
<proteinExistence type="inferred from homology"/>
<dbReference type="Pfam" id="PF14541">
    <property type="entry name" value="TAXi_C"/>
    <property type="match status" value="1"/>
</dbReference>
<dbReference type="Pfam" id="PF14543">
    <property type="entry name" value="TAXi_N"/>
    <property type="match status" value="1"/>
</dbReference>
<name>A0AAW1MPS9_SAPOF</name>
<evidence type="ECO:0000256" key="6">
    <source>
        <dbReference type="SAM" id="SignalP"/>
    </source>
</evidence>
<evidence type="ECO:0000256" key="4">
    <source>
        <dbReference type="PIRSR" id="PIRSR601461-1"/>
    </source>
</evidence>
<sequence length="473" mass="52149">MEKTNFSPFLFSFLFLIFSLELQTFVLSSLPKPSSISPSPNNSWATQAQNMSKLQNSTILNLALRLEHVDALASGLSSEELLSLQLKRDAARATYIFARAGQLGSSFYRGNLSLDLTNSVMPFYAGYCTLIGIGTSPRYMKVLIDTGSPVTWVQCLPCQKCYSHIDQIFDPTQSSSFRPFTCRSKVCRRLPNSKCIGRTTLCGYQLTYEGGSFTNGEYGSETMTFGEVKIEDVAFGCGHKNGGQLSAYPEIVGLLGLSWSESSFISQIRDRFGYQFSYCLADRFNSSQSSSIVFGPRWVSLKAVYTPLIYKDDFYHVKLEGFSVGGVPVPGIKSKQFKIDLWGHGGVIIDSGTTFTMLTQPAYIALRDAFRTATSSLKPAPGTSELDTCYQSSGDDVSQFSVPTVVMHFKDADVTLSANNLLIPINDFAKRYCFAFTGTKSKMSIIGNVQQQGIRVVYDLDQEQIGFDSGTCV</sequence>
<keyword evidence="2 5" id="KW-0645">Protease</keyword>
<evidence type="ECO:0000256" key="3">
    <source>
        <dbReference type="ARBA" id="ARBA00022801"/>
    </source>
</evidence>
<evidence type="ECO:0000259" key="7">
    <source>
        <dbReference type="PROSITE" id="PS51767"/>
    </source>
</evidence>
<dbReference type="GO" id="GO:0006508">
    <property type="term" value="P:proteolysis"/>
    <property type="evidence" value="ECO:0007669"/>
    <property type="project" value="UniProtKB-KW"/>
</dbReference>
<dbReference type="PANTHER" id="PTHR47967:SF60">
    <property type="entry name" value="PROTEIN ASPARTIC PROTEASE IN GUARD CELL 1-LIKE"/>
    <property type="match status" value="1"/>
</dbReference>
<evidence type="ECO:0000313" key="8">
    <source>
        <dbReference type="EMBL" id="KAK9749530.1"/>
    </source>
</evidence>
<dbReference type="Proteomes" id="UP001443914">
    <property type="component" value="Unassembled WGS sequence"/>
</dbReference>
<dbReference type="EMBL" id="JBDFQZ010000002">
    <property type="protein sequence ID" value="KAK9749530.1"/>
    <property type="molecule type" value="Genomic_DNA"/>
</dbReference>
<evidence type="ECO:0000313" key="9">
    <source>
        <dbReference type="Proteomes" id="UP001443914"/>
    </source>
</evidence>
<dbReference type="PRINTS" id="PR00792">
    <property type="entry name" value="PEPSIN"/>
</dbReference>
<organism evidence="8 9">
    <name type="scientific">Saponaria officinalis</name>
    <name type="common">Common soapwort</name>
    <name type="synonym">Lychnis saponaria</name>
    <dbReference type="NCBI Taxonomy" id="3572"/>
    <lineage>
        <taxon>Eukaryota</taxon>
        <taxon>Viridiplantae</taxon>
        <taxon>Streptophyta</taxon>
        <taxon>Embryophyta</taxon>
        <taxon>Tracheophyta</taxon>
        <taxon>Spermatophyta</taxon>
        <taxon>Magnoliopsida</taxon>
        <taxon>eudicotyledons</taxon>
        <taxon>Gunneridae</taxon>
        <taxon>Pentapetalae</taxon>
        <taxon>Caryophyllales</taxon>
        <taxon>Caryophyllaceae</taxon>
        <taxon>Caryophylleae</taxon>
        <taxon>Saponaria</taxon>
    </lineage>
</organism>
<dbReference type="InterPro" id="IPR051708">
    <property type="entry name" value="Plant_Aspart_Prot_A1"/>
</dbReference>
<dbReference type="InterPro" id="IPR032799">
    <property type="entry name" value="TAXi_C"/>
</dbReference>
<evidence type="ECO:0000256" key="2">
    <source>
        <dbReference type="ARBA" id="ARBA00022670"/>
    </source>
</evidence>
<dbReference type="PROSITE" id="PS00141">
    <property type="entry name" value="ASP_PROTEASE"/>
    <property type="match status" value="1"/>
</dbReference>
<keyword evidence="3 5" id="KW-0378">Hydrolase</keyword>
<dbReference type="InterPro" id="IPR032861">
    <property type="entry name" value="TAXi_N"/>
</dbReference>
<reference evidence="8" key="1">
    <citation type="submission" date="2024-03" db="EMBL/GenBank/DDBJ databases">
        <title>WGS assembly of Saponaria officinalis var. Norfolk2.</title>
        <authorList>
            <person name="Jenkins J."/>
            <person name="Shu S."/>
            <person name="Grimwood J."/>
            <person name="Barry K."/>
            <person name="Goodstein D."/>
            <person name="Schmutz J."/>
            <person name="Leebens-Mack J."/>
            <person name="Osbourn A."/>
        </authorList>
    </citation>
    <scope>NUCLEOTIDE SEQUENCE [LARGE SCALE GENOMIC DNA]</scope>
    <source>
        <strain evidence="8">JIC</strain>
    </source>
</reference>
<keyword evidence="5" id="KW-0064">Aspartyl protease</keyword>
<dbReference type="GO" id="GO:0004190">
    <property type="term" value="F:aspartic-type endopeptidase activity"/>
    <property type="evidence" value="ECO:0007669"/>
    <property type="project" value="UniProtKB-KW"/>
</dbReference>
<keyword evidence="9" id="KW-1185">Reference proteome</keyword>
<dbReference type="InterPro" id="IPR001461">
    <property type="entry name" value="Aspartic_peptidase_A1"/>
</dbReference>
<feature type="active site" evidence="4">
    <location>
        <position position="350"/>
    </location>
</feature>
<accession>A0AAW1MPS9</accession>
<feature type="chain" id="PRO_5043867206" description="Peptidase A1 domain-containing protein" evidence="6">
    <location>
        <begin position="29"/>
        <end position="473"/>
    </location>
</feature>
<dbReference type="PROSITE" id="PS51767">
    <property type="entry name" value="PEPTIDASE_A1"/>
    <property type="match status" value="1"/>
</dbReference>
<comment type="similarity">
    <text evidence="1 5">Belongs to the peptidase A1 family.</text>
</comment>
<dbReference type="AlphaFoldDB" id="A0AAW1MPS9"/>
<dbReference type="PANTHER" id="PTHR47967">
    <property type="entry name" value="OS07G0603500 PROTEIN-RELATED"/>
    <property type="match status" value="1"/>
</dbReference>
<feature type="active site" evidence="4">
    <location>
        <position position="145"/>
    </location>
</feature>
<dbReference type="InterPro" id="IPR021109">
    <property type="entry name" value="Peptidase_aspartic_dom_sf"/>
</dbReference>
<evidence type="ECO:0000256" key="5">
    <source>
        <dbReference type="RuleBase" id="RU000454"/>
    </source>
</evidence>